<name>A0A2W5RTG1_ACIJO</name>
<comment type="caution">
    <text evidence="1">The sequence shown here is derived from an EMBL/GenBank/DDBJ whole genome shotgun (WGS) entry which is preliminary data.</text>
</comment>
<dbReference type="Proteomes" id="UP000249282">
    <property type="component" value="Unassembled WGS sequence"/>
</dbReference>
<reference evidence="1 2" key="1">
    <citation type="submission" date="2017-11" db="EMBL/GenBank/DDBJ databases">
        <title>Infants hospitalized years apart are colonized by the same room-sourced microbial strains.</title>
        <authorList>
            <person name="Brooks B."/>
            <person name="Olm M.R."/>
            <person name="Firek B.A."/>
            <person name="Baker R."/>
            <person name="Thomas B.C."/>
            <person name="Morowitz M.J."/>
            <person name="Banfield J.F."/>
        </authorList>
    </citation>
    <scope>NUCLEOTIDE SEQUENCE [LARGE SCALE GENOMIC DNA]</scope>
    <source>
        <strain evidence="1">S2_003_000_R3_20</strain>
    </source>
</reference>
<gene>
    <name evidence="1" type="ORF">DI542_08425</name>
</gene>
<accession>A0A2W5RTG1</accession>
<proteinExistence type="predicted"/>
<dbReference type="AlphaFoldDB" id="A0A2W5RTG1"/>
<protein>
    <submittedName>
        <fullName evidence="1">Uncharacterized protein</fullName>
    </submittedName>
</protein>
<evidence type="ECO:0000313" key="2">
    <source>
        <dbReference type="Proteomes" id="UP000249282"/>
    </source>
</evidence>
<organism evidence="1 2">
    <name type="scientific">Acinetobacter johnsonii</name>
    <dbReference type="NCBI Taxonomy" id="40214"/>
    <lineage>
        <taxon>Bacteria</taxon>
        <taxon>Pseudomonadati</taxon>
        <taxon>Pseudomonadota</taxon>
        <taxon>Gammaproteobacteria</taxon>
        <taxon>Moraxellales</taxon>
        <taxon>Moraxellaceae</taxon>
        <taxon>Acinetobacter</taxon>
    </lineage>
</organism>
<sequence>MRDKLGRKLDDAPEFSYTAHAILTAFNVIARGRSYHPVAMPLDGSHINAYLELYEAPCELHIFVECVFALDNLFLDGVRKQIKSAT</sequence>
<dbReference type="EMBL" id="QFQJ01000039">
    <property type="protein sequence ID" value="PZQ90135.1"/>
    <property type="molecule type" value="Genomic_DNA"/>
</dbReference>
<evidence type="ECO:0000313" key="1">
    <source>
        <dbReference type="EMBL" id="PZQ90135.1"/>
    </source>
</evidence>